<dbReference type="InterPro" id="IPR008979">
    <property type="entry name" value="Galactose-bd-like_sf"/>
</dbReference>
<dbReference type="Pfam" id="PF19081">
    <property type="entry name" value="Ig_7"/>
    <property type="match status" value="1"/>
</dbReference>
<feature type="chain" id="PRO_5046271555" evidence="3">
    <location>
        <begin position="22"/>
        <end position="1244"/>
    </location>
</feature>
<evidence type="ECO:0000256" key="3">
    <source>
        <dbReference type="SAM" id="SignalP"/>
    </source>
</evidence>
<accession>A0ABT4UK05</accession>
<comment type="caution">
    <text evidence="5">The sequence shown here is derived from an EMBL/GenBank/DDBJ whole genome shotgun (WGS) entry which is preliminary data.</text>
</comment>
<evidence type="ECO:0000313" key="5">
    <source>
        <dbReference type="EMBL" id="MDA3615105.1"/>
    </source>
</evidence>
<gene>
    <name evidence="5" type="ORF">O3P16_09820</name>
</gene>
<dbReference type="SUPFAM" id="SSF49785">
    <property type="entry name" value="Galactose-binding domain-like"/>
    <property type="match status" value="1"/>
</dbReference>
<dbReference type="Gene3D" id="2.60.120.260">
    <property type="entry name" value="Galactose-binding domain-like"/>
    <property type="match status" value="1"/>
</dbReference>
<keyword evidence="1" id="KW-0645">Protease</keyword>
<feature type="signal peptide" evidence="3">
    <location>
        <begin position="1"/>
        <end position="21"/>
    </location>
</feature>
<dbReference type="Proteomes" id="UP001210231">
    <property type="component" value="Unassembled WGS sequence"/>
</dbReference>
<keyword evidence="2" id="KW-0378">Hydrolase</keyword>
<evidence type="ECO:0000313" key="6">
    <source>
        <dbReference type="Proteomes" id="UP001210231"/>
    </source>
</evidence>
<feature type="domain" description="P/Homo B" evidence="4">
    <location>
        <begin position="12"/>
        <end position="166"/>
    </location>
</feature>
<dbReference type="PROSITE" id="PS51829">
    <property type="entry name" value="P_HOMO_B"/>
    <property type="match status" value="1"/>
</dbReference>
<dbReference type="NCBIfam" id="TIGR04131">
    <property type="entry name" value="Bac_Flav_CTERM"/>
    <property type="match status" value="1"/>
</dbReference>
<dbReference type="Pfam" id="PF01483">
    <property type="entry name" value="P_proprotein"/>
    <property type="match status" value="1"/>
</dbReference>
<dbReference type="InterPro" id="IPR002884">
    <property type="entry name" value="P_dom"/>
</dbReference>
<reference evidence="5 6" key="1">
    <citation type="submission" date="2022-12" db="EMBL/GenBank/DDBJ databases">
        <title>Chitinophagaceae gen. sp. nov., a new member of the family Chitinophagaceae, isolated from soil in a chemical factory.</title>
        <authorList>
            <person name="Ke Z."/>
        </authorList>
    </citation>
    <scope>NUCLEOTIDE SEQUENCE [LARGE SCALE GENOMIC DNA]</scope>
    <source>
        <strain evidence="5 6">LY-5</strain>
    </source>
</reference>
<keyword evidence="6" id="KW-1185">Reference proteome</keyword>
<organism evidence="5 6">
    <name type="scientific">Polluticaenibacter yanchengensis</name>
    <dbReference type="NCBI Taxonomy" id="3014562"/>
    <lineage>
        <taxon>Bacteria</taxon>
        <taxon>Pseudomonadati</taxon>
        <taxon>Bacteroidota</taxon>
        <taxon>Chitinophagia</taxon>
        <taxon>Chitinophagales</taxon>
        <taxon>Chitinophagaceae</taxon>
        <taxon>Polluticaenibacter</taxon>
    </lineage>
</organism>
<proteinExistence type="predicted"/>
<evidence type="ECO:0000256" key="1">
    <source>
        <dbReference type="ARBA" id="ARBA00022670"/>
    </source>
</evidence>
<dbReference type="InterPro" id="IPR044023">
    <property type="entry name" value="Ig_7"/>
</dbReference>
<evidence type="ECO:0000256" key="2">
    <source>
        <dbReference type="ARBA" id="ARBA00022801"/>
    </source>
</evidence>
<sequence length="1244" mass="128461">MKKVFFLLVLLCVWGAGMSQVFPGSTGTVPATGSSTFTANVSGIGVINASNGLESVTLNMTHTKTADLDIYLQSPNGMRVSLILQNIKTGANFTNTVLSGNATTSIKEGTPPYSGTFLPDAYLGSFNDGQNANGTWRLVINDRRNSSGGAGVVTGWSLKFSTTPSKQPPVLPSCNIQLPSGNRCTDAPTICDFSALCGDTKGSTNTMWSGSGIDDCFGVQNNTFIKFVASATSASFAVWVHNSTSSNYLISGIQMIIMKANCGSGAVTSYGCYEHIFPYASGHPVANIVKASNLQVGETYFLMFDGFSSDKCEFTVTAVQGVNILNVDPVSASICEGQSVELNASGGSGNFTWAPGTSLNTTTGAKVIATPAATQKYTVTSTMVGVCPQTKEVTVTVNPKTTPVTGFSYTTPVCNSAGNLSPTLSGGFVTGGVFSATTGLSINPATGVVNVQASTPGSYTITYKVAAKDCVTDGESTATLVINSGTAPVTTFSYQTPVCNNAGALLPQLGTGFTTGGVFSAPSGLSINATTGEINVQNSTPGTYVVNYNLAATTCSPAGTGNANILITAVETPNTSFSYQTPVCANAGNLLPVTGSNFKTGGIFTAGAGLSVNPNTGEINVANSTPGTYTVTYNIAANGCNAAGQSQATILIQNNITPNTTFSYRSPVCLDGSKVTASLGSGFTTGGTFTAPAGVSLNTNTGEIDLGKSTAGTYTITYQVTASGCQTAGTGTAQIVIESTIKPEITFSYTSPVCQSGTNAAPIPANSNFVTGGVYSSTTGLSINAGTGIINASTSQPGTYTVTYAVSASGCTSAGTSTATIVITTSAPRPIVGFDYPADICANAVSKLYTPVPKSGFVTGGTYSAATGISVNATTGIVDITGAAPGSYIITYSLPAVDCYTASSITSTIIIKQPSTPVVDFTYNTPVCLSNGSIEPNRSTGFTTGGVFSATPALNINAQNGTINLATATAGNYTINYKITAGNCFTDAEKSFALVLLAKPATPVVQDLILCTAGDSVLLVIDNYDPALTYNWYDNSNLTTVLHSGEDYKVKVTGTKNYFITAANGTCTSNTEEAKITVLNSSDNFDLGKDTVICPGKSVILEGPSGYTGYTWSTGATTRIITVSAAGKYILTARTATGCEVKDSVTVYVAPNCTDLFFPNAFTPNGDGKNDYFGPIGNLADVRNYELLIYNRWGELVFQSKNPYIKWNGTHKGKPVPSGTFTWYARYQFGAIEKTQKGTIVIIR</sequence>
<evidence type="ECO:0000259" key="4">
    <source>
        <dbReference type="PROSITE" id="PS51829"/>
    </source>
</evidence>
<dbReference type="RefSeq" id="WP_407031429.1">
    <property type="nucleotide sequence ID" value="NZ_JAQGEF010000010.1"/>
</dbReference>
<dbReference type="EMBL" id="JAQGEF010000010">
    <property type="protein sequence ID" value="MDA3615105.1"/>
    <property type="molecule type" value="Genomic_DNA"/>
</dbReference>
<name>A0ABT4UK05_9BACT</name>
<dbReference type="InterPro" id="IPR026341">
    <property type="entry name" value="T9SS_type_B"/>
</dbReference>
<keyword evidence="3" id="KW-0732">Signal</keyword>
<dbReference type="Pfam" id="PF13585">
    <property type="entry name" value="CHU_C"/>
    <property type="match status" value="1"/>
</dbReference>
<protein>
    <submittedName>
        <fullName evidence="5">Gliding motility-associated C-terminal domain-containing protein</fullName>
    </submittedName>
</protein>